<protein>
    <submittedName>
        <fullName evidence="2">Uncharacterized protein</fullName>
    </submittedName>
</protein>
<keyword evidence="3" id="KW-1185">Reference proteome</keyword>
<accession>A0ABQ8T521</accession>
<comment type="caution">
    <text evidence="2">The sequence shown here is derived from an EMBL/GenBank/DDBJ whole genome shotgun (WGS) entry which is preliminary data.</text>
</comment>
<reference evidence="2 3" key="1">
    <citation type="journal article" date="2022" name="Allergy">
        <title>Genome assembly and annotation of Periplaneta americana reveal a comprehensive cockroach allergen profile.</title>
        <authorList>
            <person name="Wang L."/>
            <person name="Xiong Q."/>
            <person name="Saelim N."/>
            <person name="Wang L."/>
            <person name="Nong W."/>
            <person name="Wan A.T."/>
            <person name="Shi M."/>
            <person name="Liu X."/>
            <person name="Cao Q."/>
            <person name="Hui J.H.L."/>
            <person name="Sookrung N."/>
            <person name="Leung T.F."/>
            <person name="Tungtrongchitr A."/>
            <person name="Tsui S.K.W."/>
        </authorList>
    </citation>
    <scope>NUCLEOTIDE SEQUENCE [LARGE SCALE GENOMIC DNA]</scope>
    <source>
        <strain evidence="2">PWHHKU_190912</strain>
    </source>
</reference>
<gene>
    <name evidence="2" type="ORF">ANN_11452</name>
</gene>
<proteinExistence type="predicted"/>
<feature type="region of interest" description="Disordered" evidence="1">
    <location>
        <begin position="1"/>
        <end position="27"/>
    </location>
</feature>
<evidence type="ECO:0000256" key="1">
    <source>
        <dbReference type="SAM" id="MobiDB-lite"/>
    </source>
</evidence>
<name>A0ABQ8T521_PERAM</name>
<dbReference type="EMBL" id="JAJSOF020000015">
    <property type="protein sequence ID" value="KAJ4441596.1"/>
    <property type="molecule type" value="Genomic_DNA"/>
</dbReference>
<dbReference type="Proteomes" id="UP001148838">
    <property type="component" value="Unassembled WGS sequence"/>
</dbReference>
<evidence type="ECO:0000313" key="2">
    <source>
        <dbReference type="EMBL" id="KAJ4441596.1"/>
    </source>
</evidence>
<organism evidence="2 3">
    <name type="scientific">Periplaneta americana</name>
    <name type="common">American cockroach</name>
    <name type="synonym">Blatta americana</name>
    <dbReference type="NCBI Taxonomy" id="6978"/>
    <lineage>
        <taxon>Eukaryota</taxon>
        <taxon>Metazoa</taxon>
        <taxon>Ecdysozoa</taxon>
        <taxon>Arthropoda</taxon>
        <taxon>Hexapoda</taxon>
        <taxon>Insecta</taxon>
        <taxon>Pterygota</taxon>
        <taxon>Neoptera</taxon>
        <taxon>Polyneoptera</taxon>
        <taxon>Dictyoptera</taxon>
        <taxon>Blattodea</taxon>
        <taxon>Blattoidea</taxon>
        <taxon>Blattidae</taxon>
        <taxon>Blattinae</taxon>
        <taxon>Periplaneta</taxon>
    </lineage>
</organism>
<evidence type="ECO:0000313" key="3">
    <source>
        <dbReference type="Proteomes" id="UP001148838"/>
    </source>
</evidence>
<sequence length="148" mass="16871">MSPGSSTESYPAFARIGLRENPEKTSTSLSARKCSTFSTCRKFKGGDKVWTPTDRKTHYLQPPVPRSCCQETVRRASCTPQDFPHPRMRYVKDSAFVPPLLINLLDLRARIIAAIITAIDWDVLYNVRDEADYRLYVCRITKVADIEN</sequence>